<name>A0ABY4Z8X2_9ACTN</name>
<gene>
    <name evidence="1" type="ORF">NFX46_17930</name>
</gene>
<dbReference type="Proteomes" id="UP001056374">
    <property type="component" value="Chromosome"/>
</dbReference>
<organism evidence="1 2">
    <name type="scientific">Streptomyces phaeoluteigriseus</name>
    <dbReference type="NCBI Taxonomy" id="114686"/>
    <lineage>
        <taxon>Bacteria</taxon>
        <taxon>Bacillati</taxon>
        <taxon>Actinomycetota</taxon>
        <taxon>Actinomycetes</taxon>
        <taxon>Kitasatosporales</taxon>
        <taxon>Streptomycetaceae</taxon>
        <taxon>Streptomyces</taxon>
        <taxon>Streptomyces aurantiacus group</taxon>
    </lineage>
</organism>
<dbReference type="RefSeq" id="WP_252550571.1">
    <property type="nucleotide sequence ID" value="NZ_CP099468.1"/>
</dbReference>
<protein>
    <submittedName>
        <fullName evidence="1">Uncharacterized protein</fullName>
    </submittedName>
</protein>
<keyword evidence="2" id="KW-1185">Reference proteome</keyword>
<evidence type="ECO:0000313" key="2">
    <source>
        <dbReference type="Proteomes" id="UP001056374"/>
    </source>
</evidence>
<sequence length="161" mass="17988">MTADAPLTRESFRRLHPISMPRPVSQLPDRVWTDEDWDRIQRGYRARDMDEKWNVFVEGDVLFMHRSWTGHGVYEVSFAPAAGRGRRIASAVVEADGERYRNMGDEYDCLMMELIISAIVLGEPAAELRSGLVELAARASGKSDLPSGVVQHSVLGLRSGS</sequence>
<reference evidence="1" key="1">
    <citation type="submission" date="2022-06" db="EMBL/GenBank/DDBJ databases">
        <title>Complete genome sequence of soil microorganisms Streptomyces sp. Qhu-M197 isolated from Alpine meadows habitats on the Tibetan Plateau.</title>
        <authorList>
            <person name="Zhang B."/>
            <person name="Xiang X."/>
            <person name="Fan J."/>
        </authorList>
    </citation>
    <scope>NUCLEOTIDE SEQUENCE</scope>
    <source>
        <strain evidence="1">Qhu-M197</strain>
    </source>
</reference>
<evidence type="ECO:0000313" key="1">
    <source>
        <dbReference type="EMBL" id="USQ85494.1"/>
    </source>
</evidence>
<proteinExistence type="predicted"/>
<accession>A0ABY4Z8X2</accession>
<dbReference type="EMBL" id="CP099468">
    <property type="protein sequence ID" value="USQ85494.1"/>
    <property type="molecule type" value="Genomic_DNA"/>
</dbReference>